<dbReference type="InterPro" id="IPR052035">
    <property type="entry name" value="ZnF_BED_domain_contain"/>
</dbReference>
<comment type="subcellular location">
    <subcellularLocation>
        <location evidence="1">Nucleus</location>
    </subcellularLocation>
</comment>
<organism evidence="8 9">
    <name type="scientific">Cyclocybe aegerita</name>
    <name type="common">Black poplar mushroom</name>
    <name type="synonym">Agrocybe aegerita</name>
    <dbReference type="NCBI Taxonomy" id="1973307"/>
    <lineage>
        <taxon>Eukaryota</taxon>
        <taxon>Fungi</taxon>
        <taxon>Dikarya</taxon>
        <taxon>Basidiomycota</taxon>
        <taxon>Agaricomycotina</taxon>
        <taxon>Agaricomycetes</taxon>
        <taxon>Agaricomycetidae</taxon>
        <taxon>Agaricales</taxon>
        <taxon>Agaricineae</taxon>
        <taxon>Bolbitiaceae</taxon>
        <taxon>Cyclocybe</taxon>
    </lineage>
</organism>
<protein>
    <recommendedName>
        <fullName evidence="7">HAT C-terminal dimerisation domain-containing protein</fullName>
    </recommendedName>
</protein>
<keyword evidence="2" id="KW-0479">Metal-binding</keyword>
<evidence type="ECO:0000313" key="9">
    <source>
        <dbReference type="Proteomes" id="UP000467700"/>
    </source>
</evidence>
<evidence type="ECO:0000256" key="5">
    <source>
        <dbReference type="ARBA" id="ARBA00023242"/>
    </source>
</evidence>
<keyword evidence="3" id="KW-0863">Zinc-finger</keyword>
<evidence type="ECO:0000313" key="8">
    <source>
        <dbReference type="EMBL" id="CAA7269938.1"/>
    </source>
</evidence>
<keyword evidence="4" id="KW-0862">Zinc</keyword>
<dbReference type="InterPro" id="IPR012337">
    <property type="entry name" value="RNaseH-like_sf"/>
</dbReference>
<evidence type="ECO:0000256" key="1">
    <source>
        <dbReference type="ARBA" id="ARBA00004123"/>
    </source>
</evidence>
<evidence type="ECO:0000256" key="4">
    <source>
        <dbReference type="ARBA" id="ARBA00022833"/>
    </source>
</evidence>
<dbReference type="PANTHER" id="PTHR46481:SF10">
    <property type="entry name" value="ZINC FINGER BED DOMAIN-CONTAINING PROTEIN 39"/>
    <property type="match status" value="1"/>
</dbReference>
<dbReference type="InterPro" id="IPR008906">
    <property type="entry name" value="HATC_C_dom"/>
</dbReference>
<comment type="caution">
    <text evidence="8">The sequence shown here is derived from an EMBL/GenBank/DDBJ whole genome shotgun (WGS) entry which is preliminary data.</text>
</comment>
<feature type="region of interest" description="Disordered" evidence="6">
    <location>
        <begin position="565"/>
        <end position="608"/>
    </location>
</feature>
<keyword evidence="5" id="KW-0539">Nucleus</keyword>
<feature type="domain" description="HAT C-terminal dimerisation" evidence="7">
    <location>
        <begin position="372"/>
        <end position="436"/>
    </location>
</feature>
<name>A0A8S0WBK4_CYCAE</name>
<dbReference type="PANTHER" id="PTHR46481">
    <property type="entry name" value="ZINC FINGER BED DOMAIN-CONTAINING PROTEIN 4"/>
    <property type="match status" value="1"/>
</dbReference>
<dbReference type="GO" id="GO:0008270">
    <property type="term" value="F:zinc ion binding"/>
    <property type="evidence" value="ECO:0007669"/>
    <property type="project" value="UniProtKB-KW"/>
</dbReference>
<dbReference type="GO" id="GO:0046983">
    <property type="term" value="F:protein dimerization activity"/>
    <property type="evidence" value="ECO:0007669"/>
    <property type="project" value="InterPro"/>
</dbReference>
<evidence type="ECO:0000256" key="6">
    <source>
        <dbReference type="SAM" id="MobiDB-lite"/>
    </source>
</evidence>
<gene>
    <name evidence="8" type="ORF">AAE3_LOCUS12221</name>
</gene>
<dbReference type="Proteomes" id="UP000467700">
    <property type="component" value="Unassembled WGS sequence"/>
</dbReference>
<sequence>MALMTANASVNDVLVKTVARYILARYTIPYTPDMHVRCVAHIINLVVQAFLAGLDEAPDLDEEDLFDVIEDYPIHYDVEKDEVHKAMEDEIVDTEELKKKDIQIDEDEVATMGEASPLKRLRYIVMKITSSPQRREKFRKIARSKTRWNYTHAMIERADLLEDVVNTWFFETKELHGVMLSVADWKSLKQIGAILEEFTKATFKISHSGMPTIPFALPVFVAMEFHLKKFSDDAQAFSYKVRAGAKAGLAKLKIYADRAFSNQYYLLGTVLHPNLRTRWFSKLGQGKPDESRVEALLHHVAETYKEEHPAQNNHEDTSTFTGLKSLAARSRDILEDICDVDIPEATKITSQQTALEDEIKRYIKFEGGKGNLYDPLAWWKARTPKSSVIHGAAFPTLARMARDFLAIPATSVSMERVFSQSRHICRDLRSSLKAATIPLGGACLSSSSGDHNLVAQHLVHISIATTAAAALLLLLLFRCRLGRPIMDVDMFDNETASKEMVVDLQETAESPPSNCNNGRLSLPAQLPDGQLTVQFYDIDSMRHVQLSDLCRIYKLPHSGTIPKLKERLRKFSRDPQAADSRKPYTRNSHLGPKTGNTSSQKKKSAQRCEALFENVPPPSTTLGLPVLLSTAVSLKQREHDLAWASSIVQRYPYRTKEMHLKIAKGRLAARTYLRGSDGSIECATDQSIKKGLDDANTNITKLLDYITTGPLADRTANTIDNTGTSHFHSPTTNDQQLANPVSTFSLPVALSLPPTEGLSTSSTTRTIVLHSGLTLTFTEAEVPPPPAISFAKNLPSLNRMWDDHSEHWDCQSVLVIKGIPIPICYWKDIYTSKGSPKGCPWKQNQWKGLKGRWFEWKVHLFTSSAHEVVIDTIQVLIKEWQRGSPDEFWAHFVVDGKPLGYKAILDKLAEWRGVENNMLCERAKLEYSEQFSSIFSYTKNGRKCVKTKASNVAKQYHELQGIQDNDDDDE</sequence>
<dbReference type="EMBL" id="CACVBS010000083">
    <property type="protein sequence ID" value="CAA7269938.1"/>
    <property type="molecule type" value="Genomic_DNA"/>
</dbReference>
<accession>A0A8S0WBK4</accession>
<evidence type="ECO:0000259" key="7">
    <source>
        <dbReference type="Pfam" id="PF05699"/>
    </source>
</evidence>
<reference evidence="8 9" key="1">
    <citation type="submission" date="2020-01" db="EMBL/GenBank/DDBJ databases">
        <authorList>
            <person name="Gupta K D."/>
        </authorList>
    </citation>
    <scope>NUCLEOTIDE SEQUENCE [LARGE SCALE GENOMIC DNA]</scope>
</reference>
<dbReference type="Pfam" id="PF05699">
    <property type="entry name" value="Dimer_Tnp_hAT"/>
    <property type="match status" value="1"/>
</dbReference>
<dbReference type="SUPFAM" id="SSF53098">
    <property type="entry name" value="Ribonuclease H-like"/>
    <property type="match status" value="1"/>
</dbReference>
<dbReference type="OrthoDB" id="3210866at2759"/>
<keyword evidence="9" id="KW-1185">Reference proteome</keyword>
<evidence type="ECO:0000256" key="3">
    <source>
        <dbReference type="ARBA" id="ARBA00022771"/>
    </source>
</evidence>
<evidence type="ECO:0000256" key="2">
    <source>
        <dbReference type="ARBA" id="ARBA00022723"/>
    </source>
</evidence>
<dbReference type="GO" id="GO:0005634">
    <property type="term" value="C:nucleus"/>
    <property type="evidence" value="ECO:0007669"/>
    <property type="project" value="UniProtKB-SubCell"/>
</dbReference>
<proteinExistence type="predicted"/>
<dbReference type="AlphaFoldDB" id="A0A8S0WBK4"/>